<dbReference type="InterPro" id="IPR050179">
    <property type="entry name" value="Trans_hexapeptide_repeat"/>
</dbReference>
<dbReference type="InterPro" id="IPR011004">
    <property type="entry name" value="Trimer_LpxA-like_sf"/>
</dbReference>
<dbReference type="STRING" id="452471.Aasi_0919"/>
<evidence type="ECO:0008006" key="7">
    <source>
        <dbReference type="Google" id="ProtNLM"/>
    </source>
</evidence>
<name>B3EST3_AMOA5</name>
<evidence type="ECO:0000313" key="6">
    <source>
        <dbReference type="Proteomes" id="UP000001227"/>
    </source>
</evidence>
<dbReference type="eggNOG" id="COG0110">
    <property type="taxonomic scope" value="Bacteria"/>
</dbReference>
<dbReference type="Proteomes" id="UP000001227">
    <property type="component" value="Chromosome"/>
</dbReference>
<dbReference type="PROSITE" id="PS00101">
    <property type="entry name" value="HEXAPEP_TRANSFERASES"/>
    <property type="match status" value="1"/>
</dbReference>
<dbReference type="Pfam" id="PF14602">
    <property type="entry name" value="Hexapep_2"/>
    <property type="match status" value="1"/>
</dbReference>
<dbReference type="Gene3D" id="2.160.10.10">
    <property type="entry name" value="Hexapeptide repeat proteins"/>
    <property type="match status" value="1"/>
</dbReference>
<dbReference type="GO" id="GO:0016746">
    <property type="term" value="F:acyltransferase activity"/>
    <property type="evidence" value="ECO:0007669"/>
    <property type="project" value="UniProtKB-KW"/>
</dbReference>
<dbReference type="InterPro" id="IPR020019">
    <property type="entry name" value="AcTrfase_PglD-like"/>
</dbReference>
<dbReference type="InterPro" id="IPR018357">
    <property type="entry name" value="Hexapep_transf_CS"/>
</dbReference>
<keyword evidence="4" id="KW-0012">Acyltransferase</keyword>
<keyword evidence="3" id="KW-0677">Repeat</keyword>
<dbReference type="KEGG" id="aas:Aasi_0919"/>
<dbReference type="AlphaFoldDB" id="B3EST3"/>
<dbReference type="PANTHER" id="PTHR43300">
    <property type="entry name" value="ACETYLTRANSFERASE"/>
    <property type="match status" value="1"/>
</dbReference>
<comment type="similarity">
    <text evidence="1">Belongs to the transferase hexapeptide repeat family.</text>
</comment>
<evidence type="ECO:0000313" key="5">
    <source>
        <dbReference type="EMBL" id="ACE06285.1"/>
    </source>
</evidence>
<dbReference type="SUPFAM" id="SSF51161">
    <property type="entry name" value="Trimeric LpxA-like enzymes"/>
    <property type="match status" value="1"/>
</dbReference>
<evidence type="ECO:0000256" key="2">
    <source>
        <dbReference type="ARBA" id="ARBA00022679"/>
    </source>
</evidence>
<dbReference type="RefSeq" id="WP_012473051.1">
    <property type="nucleotide sequence ID" value="NC_010830.1"/>
</dbReference>
<accession>B3EST3</accession>
<keyword evidence="2" id="KW-0808">Transferase</keyword>
<dbReference type="Gene3D" id="3.40.50.720">
    <property type="entry name" value="NAD(P)-binding Rossmann-like Domain"/>
    <property type="match status" value="1"/>
</dbReference>
<protein>
    <recommendedName>
        <fullName evidence="7">PglD N-terminal domain-containing protein</fullName>
    </recommendedName>
</protein>
<evidence type="ECO:0000256" key="4">
    <source>
        <dbReference type="ARBA" id="ARBA00023315"/>
    </source>
</evidence>
<evidence type="ECO:0000256" key="1">
    <source>
        <dbReference type="ARBA" id="ARBA00007274"/>
    </source>
</evidence>
<gene>
    <name evidence="5" type="ordered locus">Aasi_0919</name>
</gene>
<reference evidence="5 6" key="1">
    <citation type="journal article" date="2010" name="J. Bacteriol.">
        <title>The genome of the amoeba symbiont 'Candidatus Amoebophilus asiaticus' reveals common mechanisms for host cell interaction among amoeba-associated bacteria.</title>
        <authorList>
            <person name="Schmitz-Esser S."/>
            <person name="Tischler P."/>
            <person name="Arnold R."/>
            <person name="Montanaro J."/>
            <person name="Wagner M."/>
            <person name="Rattei T."/>
            <person name="Horn M."/>
        </authorList>
    </citation>
    <scope>NUCLEOTIDE SEQUENCE [LARGE SCALE GENOMIC DNA]</scope>
    <source>
        <strain evidence="5 6">5a2</strain>
    </source>
</reference>
<dbReference type="InterPro" id="IPR001451">
    <property type="entry name" value="Hexapep"/>
</dbReference>
<evidence type="ECO:0000256" key="3">
    <source>
        <dbReference type="ARBA" id="ARBA00022737"/>
    </source>
</evidence>
<dbReference type="HOGENOM" id="CLU_081811_0_0_10"/>
<dbReference type="OrthoDB" id="9794407at2"/>
<dbReference type="EMBL" id="CP001102">
    <property type="protein sequence ID" value="ACE06285.1"/>
    <property type="molecule type" value="Genomic_DNA"/>
</dbReference>
<keyword evidence="6" id="KW-1185">Reference proteome</keyword>
<sequence>MKDPVIIVGTTALAHQALEILLQNDIVVYGFLAEKQLDKLTEINHIPILGNIEEDASYLEKIDKKLAVFIAIEQSTSRQQHIKKLSNQHQISFINLVHPLANLGFNTQLGIGNLIDAGTNISANSQLGNHCLVHKQVIIEYGATIQNFVQIGSGSIIGEQVTIEDNVFIGAGAAIVAGVHIGKGARIGAGSVVLESVKEKEVMLGNPAKPFKIS</sequence>
<dbReference type="CDD" id="cd03360">
    <property type="entry name" value="LbH_AT_putative"/>
    <property type="match status" value="1"/>
</dbReference>
<dbReference type="PANTHER" id="PTHR43300:SF7">
    <property type="entry name" value="UDP-N-ACETYLBACILLOSAMINE N-ACETYLTRANSFERASE"/>
    <property type="match status" value="1"/>
</dbReference>
<organism evidence="5 6">
    <name type="scientific">Amoebophilus asiaticus (strain 5a2)</name>
    <dbReference type="NCBI Taxonomy" id="452471"/>
    <lineage>
        <taxon>Bacteria</taxon>
        <taxon>Pseudomonadati</taxon>
        <taxon>Bacteroidota</taxon>
        <taxon>Cytophagia</taxon>
        <taxon>Cytophagales</taxon>
        <taxon>Amoebophilaceae</taxon>
        <taxon>Candidatus Amoebophilus</taxon>
    </lineage>
</organism>
<proteinExistence type="inferred from homology"/>